<dbReference type="SMART" id="SM00389">
    <property type="entry name" value="HOX"/>
    <property type="match status" value="1"/>
</dbReference>
<comment type="subcellular location">
    <subcellularLocation>
        <location evidence="1 5 6">Nucleus</location>
    </subcellularLocation>
</comment>
<comment type="caution">
    <text evidence="9">The sequence shown here is derived from an EMBL/GenBank/DDBJ whole genome shotgun (WGS) entry which is preliminary data.</text>
</comment>
<dbReference type="GO" id="GO:0000981">
    <property type="term" value="F:DNA-binding transcription factor activity, RNA polymerase II-specific"/>
    <property type="evidence" value="ECO:0007669"/>
    <property type="project" value="TreeGrafter"/>
</dbReference>
<feature type="region of interest" description="Disordered" evidence="7">
    <location>
        <begin position="117"/>
        <end position="146"/>
    </location>
</feature>
<name>A0A9P6YTT7_9FUNG</name>
<dbReference type="PANTHER" id="PTHR24208:SF166">
    <property type="entry name" value="LIM HOMEOBOX TRANSCRIPTION FACTOR 1 ALPHA, ISOFORM B"/>
    <property type="match status" value="1"/>
</dbReference>
<keyword evidence="2 5" id="KW-0238">DNA-binding</keyword>
<keyword evidence="10" id="KW-1185">Reference proteome</keyword>
<organism evidence="9 10">
    <name type="scientific">Rhizopus delemar</name>
    <dbReference type="NCBI Taxonomy" id="936053"/>
    <lineage>
        <taxon>Eukaryota</taxon>
        <taxon>Fungi</taxon>
        <taxon>Fungi incertae sedis</taxon>
        <taxon>Mucoromycota</taxon>
        <taxon>Mucoromycotina</taxon>
        <taxon>Mucoromycetes</taxon>
        <taxon>Mucorales</taxon>
        <taxon>Mucorineae</taxon>
        <taxon>Rhizopodaceae</taxon>
        <taxon>Rhizopus</taxon>
    </lineage>
</organism>
<sequence length="287" mass="33282">MGIKKQTKESKKRMIEEDEIKELEKYVHFEQQVNNLEGAQKRPKFSRPENEEQNLSSDENDLFNIPIRPRKRFTSNQIHLLEMEYMKSDHPSRETKETLANQFKTSIRRIQIWFQNRRAKEKRGEKGEDNKNDDRRSSTHTTVSSNSSRNANIYLFKHENVLIPEPSNLNESCHDTEAKDHSVFNCPSDIIDGAVEANSAANFNEFRHDMGGPSCSSTFDGSFVACDSYTYFPQHNLYDYGPYHHINTAQHMHNASGLLLTHESHQELYIDPLSTIGKSDSEKIEKK</sequence>
<dbReference type="PROSITE" id="PS50071">
    <property type="entry name" value="HOMEOBOX_2"/>
    <property type="match status" value="1"/>
</dbReference>
<evidence type="ECO:0000256" key="7">
    <source>
        <dbReference type="SAM" id="MobiDB-lite"/>
    </source>
</evidence>
<dbReference type="Proteomes" id="UP000740926">
    <property type="component" value="Unassembled WGS sequence"/>
</dbReference>
<evidence type="ECO:0000256" key="2">
    <source>
        <dbReference type="ARBA" id="ARBA00023125"/>
    </source>
</evidence>
<protein>
    <recommendedName>
        <fullName evidence="8">Homeobox domain-containing protein</fullName>
    </recommendedName>
</protein>
<dbReference type="EMBL" id="JAANIU010002628">
    <property type="protein sequence ID" value="KAG1564449.1"/>
    <property type="molecule type" value="Genomic_DNA"/>
</dbReference>
<dbReference type="InterPro" id="IPR050453">
    <property type="entry name" value="LIM_Homeobox_TF"/>
</dbReference>
<keyword evidence="4 5" id="KW-0539">Nucleus</keyword>
<dbReference type="InterPro" id="IPR001356">
    <property type="entry name" value="HD"/>
</dbReference>
<feature type="DNA-binding region" description="Homeobox" evidence="5">
    <location>
        <begin position="66"/>
        <end position="125"/>
    </location>
</feature>
<evidence type="ECO:0000256" key="1">
    <source>
        <dbReference type="ARBA" id="ARBA00004123"/>
    </source>
</evidence>
<dbReference type="Gene3D" id="1.10.10.60">
    <property type="entry name" value="Homeodomain-like"/>
    <property type="match status" value="1"/>
</dbReference>
<evidence type="ECO:0000256" key="3">
    <source>
        <dbReference type="ARBA" id="ARBA00023155"/>
    </source>
</evidence>
<dbReference type="PANTHER" id="PTHR24208">
    <property type="entry name" value="LIM/HOMEOBOX PROTEIN LHX"/>
    <property type="match status" value="1"/>
</dbReference>
<dbReference type="Pfam" id="PF00046">
    <property type="entry name" value="Homeodomain"/>
    <property type="match status" value="1"/>
</dbReference>
<keyword evidence="3 5" id="KW-0371">Homeobox</keyword>
<dbReference type="GO" id="GO:0005634">
    <property type="term" value="C:nucleus"/>
    <property type="evidence" value="ECO:0007669"/>
    <property type="project" value="UniProtKB-SubCell"/>
</dbReference>
<dbReference type="InterPro" id="IPR009057">
    <property type="entry name" value="Homeodomain-like_sf"/>
</dbReference>
<proteinExistence type="predicted"/>
<feature type="compositionally biased region" description="Basic and acidic residues" evidence="7">
    <location>
        <begin position="122"/>
        <end position="137"/>
    </location>
</feature>
<gene>
    <name evidence="9" type="ORF">G6F50_011015</name>
</gene>
<dbReference type="CDD" id="cd00086">
    <property type="entry name" value="homeodomain"/>
    <property type="match status" value="1"/>
</dbReference>
<evidence type="ECO:0000313" key="10">
    <source>
        <dbReference type="Proteomes" id="UP000740926"/>
    </source>
</evidence>
<dbReference type="AlphaFoldDB" id="A0A9P6YTT7"/>
<evidence type="ECO:0000313" key="9">
    <source>
        <dbReference type="EMBL" id="KAG1564449.1"/>
    </source>
</evidence>
<reference evidence="9 10" key="1">
    <citation type="journal article" date="2020" name="Microb. Genom.">
        <title>Genetic diversity of clinical and environmental Mucorales isolates obtained from an investigation of mucormycosis cases among solid organ transplant recipients.</title>
        <authorList>
            <person name="Nguyen M.H."/>
            <person name="Kaul D."/>
            <person name="Muto C."/>
            <person name="Cheng S.J."/>
            <person name="Richter R.A."/>
            <person name="Bruno V.M."/>
            <person name="Liu G."/>
            <person name="Beyhan S."/>
            <person name="Sundermann A.J."/>
            <person name="Mounaud S."/>
            <person name="Pasculle A.W."/>
            <person name="Nierman W.C."/>
            <person name="Driscoll E."/>
            <person name="Cumbie R."/>
            <person name="Clancy C.J."/>
            <person name="Dupont C.L."/>
        </authorList>
    </citation>
    <scope>NUCLEOTIDE SEQUENCE [LARGE SCALE GENOMIC DNA]</scope>
    <source>
        <strain evidence="9 10">GL24</strain>
    </source>
</reference>
<accession>A0A9P6YTT7</accession>
<dbReference type="SUPFAM" id="SSF46689">
    <property type="entry name" value="Homeodomain-like"/>
    <property type="match status" value="1"/>
</dbReference>
<evidence type="ECO:0000256" key="4">
    <source>
        <dbReference type="ARBA" id="ARBA00023242"/>
    </source>
</evidence>
<evidence type="ECO:0000256" key="5">
    <source>
        <dbReference type="PROSITE-ProRule" id="PRU00108"/>
    </source>
</evidence>
<evidence type="ECO:0000256" key="6">
    <source>
        <dbReference type="RuleBase" id="RU000682"/>
    </source>
</evidence>
<feature type="domain" description="Homeobox" evidence="8">
    <location>
        <begin position="64"/>
        <end position="124"/>
    </location>
</feature>
<evidence type="ECO:0000259" key="8">
    <source>
        <dbReference type="PROSITE" id="PS50071"/>
    </source>
</evidence>
<feature type="region of interest" description="Disordered" evidence="7">
    <location>
        <begin position="34"/>
        <end position="61"/>
    </location>
</feature>
<dbReference type="GO" id="GO:0000977">
    <property type="term" value="F:RNA polymerase II transcription regulatory region sequence-specific DNA binding"/>
    <property type="evidence" value="ECO:0007669"/>
    <property type="project" value="TreeGrafter"/>
</dbReference>